<protein>
    <submittedName>
        <fullName evidence="2">GAD-like domain-containing protein</fullName>
    </submittedName>
</protein>
<reference evidence="2" key="1">
    <citation type="submission" date="2023-02" db="EMBL/GenBank/DDBJ databases">
        <title>Description of Roseinatronobacter alkalisoli sp. nov., an alkaliphilic bacerium isolated from soda soil.</title>
        <authorList>
            <person name="Wei W."/>
        </authorList>
    </citation>
    <scope>NUCLEOTIDE SEQUENCE</scope>
    <source>
        <strain evidence="2">HJB301</strain>
    </source>
</reference>
<comment type="caution">
    <text evidence="2">The sequence shown here is derived from an EMBL/GenBank/DDBJ whole genome shotgun (WGS) entry which is preliminary data.</text>
</comment>
<gene>
    <name evidence="2" type="ORF">PUT78_23650</name>
</gene>
<dbReference type="RefSeq" id="WP_274354656.1">
    <property type="nucleotide sequence ID" value="NZ_JAQZSM010000122.1"/>
</dbReference>
<evidence type="ECO:0000259" key="1">
    <source>
        <dbReference type="Pfam" id="PF08887"/>
    </source>
</evidence>
<feature type="non-terminal residue" evidence="2">
    <location>
        <position position="1"/>
    </location>
</feature>
<dbReference type="Pfam" id="PF08887">
    <property type="entry name" value="GAD-like"/>
    <property type="match status" value="1"/>
</dbReference>
<evidence type="ECO:0000313" key="2">
    <source>
        <dbReference type="EMBL" id="MDD7974012.1"/>
    </source>
</evidence>
<feature type="domain" description="GAD-related" evidence="1">
    <location>
        <begin position="7"/>
        <end position="106"/>
    </location>
</feature>
<proteinExistence type="predicted"/>
<dbReference type="Proteomes" id="UP001431784">
    <property type="component" value="Unassembled WGS sequence"/>
</dbReference>
<name>A0ABT5TIH5_9RHOB</name>
<dbReference type="InterPro" id="IPR014983">
    <property type="entry name" value="GAD-rel"/>
</dbReference>
<sequence length="242" mass="27136">PNIRPPFERLLERFGPPDGDGPVPASEADEYRGRVPDALIAFWLEHGRGGWRDGLYWLCDPAPLMPILRSLFRDDPEIDAELLVPFFRDAFGQVFAWHPSLKIVTIDVNLGSVGNTDITRREINGIRYFTDDHAVSSLVEAQLRDIDGWVSAVTGQPVFAEVLQRLGPIHEQEVYVMAPHFRMGGMGEPADFSVGGLIEYLGFLIQIGPFERLQYFSPQDGGRGAFGHNEVVRTIGYDRVIE</sequence>
<dbReference type="EMBL" id="JAQZSM010000122">
    <property type="protein sequence ID" value="MDD7974012.1"/>
    <property type="molecule type" value="Genomic_DNA"/>
</dbReference>
<accession>A0ABT5TIH5</accession>
<organism evidence="2 3">
    <name type="scientific">Roseinatronobacter alkalisoli</name>
    <dbReference type="NCBI Taxonomy" id="3028235"/>
    <lineage>
        <taxon>Bacteria</taxon>
        <taxon>Pseudomonadati</taxon>
        <taxon>Pseudomonadota</taxon>
        <taxon>Alphaproteobacteria</taxon>
        <taxon>Rhodobacterales</taxon>
        <taxon>Paracoccaceae</taxon>
        <taxon>Roseinatronobacter</taxon>
    </lineage>
</organism>
<keyword evidence="3" id="KW-1185">Reference proteome</keyword>
<evidence type="ECO:0000313" key="3">
    <source>
        <dbReference type="Proteomes" id="UP001431784"/>
    </source>
</evidence>